<reference evidence="2 3" key="1">
    <citation type="journal article" date="2015" name="Microbiome">
        <title>Genomic resolution of linkages in carbon, nitrogen, and sulfur cycling among widespread estuary sediment bacteria.</title>
        <authorList>
            <person name="Baker B.J."/>
            <person name="Lazar C.S."/>
            <person name="Teske A.P."/>
            <person name="Dick G.J."/>
        </authorList>
    </citation>
    <scope>NUCLEOTIDE SEQUENCE [LARGE SCALE GENOMIC DNA]</scope>
    <source>
        <strain evidence="2">SM1_77</strain>
    </source>
</reference>
<dbReference type="Proteomes" id="UP000050975">
    <property type="component" value="Unassembled WGS sequence"/>
</dbReference>
<dbReference type="InterPro" id="IPR037401">
    <property type="entry name" value="SnoaL-like"/>
</dbReference>
<evidence type="ECO:0000313" key="3">
    <source>
        <dbReference type="Proteomes" id="UP000050975"/>
    </source>
</evidence>
<dbReference type="EMBL" id="LJVE01000053">
    <property type="protein sequence ID" value="KPL14365.1"/>
    <property type="molecule type" value="Genomic_DNA"/>
</dbReference>
<evidence type="ECO:0000259" key="1">
    <source>
        <dbReference type="Pfam" id="PF12680"/>
    </source>
</evidence>
<comment type="caution">
    <text evidence="2">The sequence shown here is derived from an EMBL/GenBank/DDBJ whole genome shotgun (WGS) entry which is preliminary data.</text>
</comment>
<accession>A0A0S8K0H7</accession>
<gene>
    <name evidence="2" type="ORF">AMJ74_03520</name>
</gene>
<evidence type="ECO:0000313" key="2">
    <source>
        <dbReference type="EMBL" id="KPL14365.1"/>
    </source>
</evidence>
<protein>
    <recommendedName>
        <fullName evidence="1">SnoaL-like domain-containing protein</fullName>
    </recommendedName>
</protein>
<name>A0A0S8K0H7_UNCW3</name>
<sequence>MNTKDPKLIAIQFNEHINGQDIAALSSLMTDDHTFIDRAGVTDKGKESMTKGWIEFIRNFPDYRNTFTRVESRDNLVILIGYAYWSEENKYDPAIWTAKIENDHVAEWRIYEDTAENRRKLGIK</sequence>
<dbReference type="Gene3D" id="3.10.450.50">
    <property type="match status" value="1"/>
</dbReference>
<dbReference type="Pfam" id="PF12680">
    <property type="entry name" value="SnoaL_2"/>
    <property type="match status" value="1"/>
</dbReference>
<feature type="domain" description="SnoaL-like" evidence="1">
    <location>
        <begin position="12"/>
        <end position="83"/>
    </location>
</feature>
<dbReference type="AlphaFoldDB" id="A0A0S8K0H7"/>
<organism evidence="2 3">
    <name type="scientific">candidate division WOR_3 bacterium SM1_77</name>
    <dbReference type="NCBI Taxonomy" id="1703778"/>
    <lineage>
        <taxon>Bacteria</taxon>
        <taxon>Bacteria division WOR-3</taxon>
    </lineage>
</organism>
<dbReference type="SUPFAM" id="SSF54427">
    <property type="entry name" value="NTF2-like"/>
    <property type="match status" value="1"/>
</dbReference>
<dbReference type="InterPro" id="IPR032710">
    <property type="entry name" value="NTF2-like_dom_sf"/>
</dbReference>
<proteinExistence type="predicted"/>